<comment type="caution">
    <text evidence="1">The sequence shown here is derived from an EMBL/GenBank/DDBJ whole genome shotgun (WGS) entry which is preliminary data.</text>
</comment>
<reference evidence="1 2" key="1">
    <citation type="journal article" date="2020" name="bioRxiv">
        <title>Sequence and annotation of 42 cannabis genomes reveals extensive copy number variation in cannabinoid synthesis and pathogen resistance genes.</title>
        <authorList>
            <person name="Mckernan K.J."/>
            <person name="Helbert Y."/>
            <person name="Kane L.T."/>
            <person name="Ebling H."/>
            <person name="Zhang L."/>
            <person name="Liu B."/>
            <person name="Eaton Z."/>
            <person name="Mclaughlin S."/>
            <person name="Kingan S."/>
            <person name="Baybayan P."/>
            <person name="Concepcion G."/>
            <person name="Jordan M."/>
            <person name="Riva A."/>
            <person name="Barbazuk W."/>
            <person name="Harkins T."/>
        </authorList>
    </citation>
    <scope>NUCLEOTIDE SEQUENCE [LARGE SCALE GENOMIC DNA]</scope>
    <source>
        <strain evidence="2">cv. Jamaican Lion 4</strain>
        <tissue evidence="1">Leaf</tissue>
    </source>
</reference>
<name>A0A7J6GMQ6_CANSA</name>
<sequence length="83" mass="9544">MLVFLILRDRVRRAFFSLFLSRYFSLSGMEILIKSLIESIPTLLLLSLTRFIACVHNFSGVAMRKRKNFIGVLGRNFVGTSLM</sequence>
<dbReference type="AlphaFoldDB" id="A0A7J6GMQ6"/>
<protein>
    <submittedName>
        <fullName evidence="1">Uncharacterized protein</fullName>
    </submittedName>
</protein>
<accession>A0A7J6GMQ6</accession>
<dbReference type="Proteomes" id="UP000583929">
    <property type="component" value="Unassembled WGS sequence"/>
</dbReference>
<gene>
    <name evidence="1" type="ORF">G4B88_030954</name>
</gene>
<evidence type="ECO:0000313" key="1">
    <source>
        <dbReference type="EMBL" id="KAF4384058.1"/>
    </source>
</evidence>
<organism evidence="1 2">
    <name type="scientific">Cannabis sativa</name>
    <name type="common">Hemp</name>
    <name type="synonym">Marijuana</name>
    <dbReference type="NCBI Taxonomy" id="3483"/>
    <lineage>
        <taxon>Eukaryota</taxon>
        <taxon>Viridiplantae</taxon>
        <taxon>Streptophyta</taxon>
        <taxon>Embryophyta</taxon>
        <taxon>Tracheophyta</taxon>
        <taxon>Spermatophyta</taxon>
        <taxon>Magnoliopsida</taxon>
        <taxon>eudicotyledons</taxon>
        <taxon>Gunneridae</taxon>
        <taxon>Pentapetalae</taxon>
        <taxon>rosids</taxon>
        <taxon>fabids</taxon>
        <taxon>Rosales</taxon>
        <taxon>Cannabaceae</taxon>
        <taxon>Cannabis</taxon>
    </lineage>
</organism>
<feature type="non-terminal residue" evidence="1">
    <location>
        <position position="1"/>
    </location>
</feature>
<dbReference type="EMBL" id="JAATIQ010000094">
    <property type="protein sequence ID" value="KAF4384058.1"/>
    <property type="molecule type" value="Genomic_DNA"/>
</dbReference>
<keyword evidence="2" id="KW-1185">Reference proteome</keyword>
<evidence type="ECO:0000313" key="2">
    <source>
        <dbReference type="Proteomes" id="UP000583929"/>
    </source>
</evidence>
<proteinExistence type="predicted"/>